<gene>
    <name evidence="1" type="ORF">ABS362_07555</name>
</gene>
<keyword evidence="2" id="KW-1185">Reference proteome</keyword>
<comment type="caution">
    <text evidence="1">The sequence shown here is derived from an EMBL/GenBank/DDBJ whole genome shotgun (WGS) entry which is preliminary data.</text>
</comment>
<reference evidence="1 2" key="1">
    <citation type="submission" date="2024-06" db="EMBL/GenBank/DDBJ databases">
        <title>Pontibacter populi HYL7-15.</title>
        <authorList>
            <person name="Kim M.K."/>
        </authorList>
    </citation>
    <scope>NUCLEOTIDE SEQUENCE [LARGE SCALE GENOMIC DNA]</scope>
    <source>
        <strain evidence="1 2">HYL7-15</strain>
    </source>
</reference>
<organism evidence="1 2">
    <name type="scientific">Pontibacter populi</name>
    <dbReference type="NCBI Taxonomy" id="890055"/>
    <lineage>
        <taxon>Bacteria</taxon>
        <taxon>Pseudomonadati</taxon>
        <taxon>Bacteroidota</taxon>
        <taxon>Cytophagia</taxon>
        <taxon>Cytophagales</taxon>
        <taxon>Hymenobacteraceae</taxon>
        <taxon>Pontibacter</taxon>
    </lineage>
</organism>
<protein>
    <recommendedName>
        <fullName evidence="3">Lipoprotein</fullName>
    </recommendedName>
</protein>
<dbReference type="RefSeq" id="WP_350411791.1">
    <property type="nucleotide sequence ID" value="NZ_JBEOKT010000005.1"/>
</dbReference>
<dbReference type="EMBL" id="JBEOKT010000005">
    <property type="protein sequence ID" value="MER2997397.1"/>
    <property type="molecule type" value="Genomic_DNA"/>
</dbReference>
<dbReference type="PROSITE" id="PS51257">
    <property type="entry name" value="PROKAR_LIPOPROTEIN"/>
    <property type="match status" value="1"/>
</dbReference>
<dbReference type="Proteomes" id="UP001476807">
    <property type="component" value="Unassembled WGS sequence"/>
</dbReference>
<sequence>MIKNPLPLIILAFIVTFMAVSCDSGKRYQPEEQMPDEHIFRSEEYKREEALMKSKIRRGWEAVKDLSIVSSQTKYDSNFIPTVHLTIQNKSEKTIKAFTLKRKEDYSDFNKHFKVRLKPDQTYTTSIRVAEAEGLGEDIILQVDKIVYSDGSMVQVY</sequence>
<accession>A0ABV1RTD9</accession>
<name>A0ABV1RTD9_9BACT</name>
<evidence type="ECO:0000313" key="2">
    <source>
        <dbReference type="Proteomes" id="UP001476807"/>
    </source>
</evidence>
<evidence type="ECO:0008006" key="3">
    <source>
        <dbReference type="Google" id="ProtNLM"/>
    </source>
</evidence>
<evidence type="ECO:0000313" key="1">
    <source>
        <dbReference type="EMBL" id="MER2997397.1"/>
    </source>
</evidence>
<proteinExistence type="predicted"/>